<dbReference type="GO" id="GO:0004674">
    <property type="term" value="F:protein serine/threonine kinase activity"/>
    <property type="evidence" value="ECO:0007669"/>
    <property type="project" value="TreeGrafter"/>
</dbReference>
<dbReference type="InterPro" id="IPR017508">
    <property type="entry name" value="HipA_N1"/>
</dbReference>
<dbReference type="AlphaFoldDB" id="A0A330MD19"/>
<dbReference type="PANTHER" id="PTHR37419">
    <property type="entry name" value="SERINE/THREONINE-PROTEIN KINASE TOXIN HIPA"/>
    <property type="match status" value="1"/>
</dbReference>
<dbReference type="EMBL" id="LS483452">
    <property type="protein sequence ID" value="SQH77687.1"/>
    <property type="molecule type" value="Genomic_DNA"/>
</dbReference>
<dbReference type="Proteomes" id="UP000250123">
    <property type="component" value="Chromosome SHEWBE"/>
</dbReference>
<gene>
    <name evidence="2" type="ORF">SHEWBE_3724</name>
</gene>
<dbReference type="GO" id="GO:0005829">
    <property type="term" value="C:cytosol"/>
    <property type="evidence" value="ECO:0007669"/>
    <property type="project" value="TreeGrafter"/>
</dbReference>
<organism evidence="2 3">
    <name type="scientific">Shewanella benthica</name>
    <dbReference type="NCBI Taxonomy" id="43661"/>
    <lineage>
        <taxon>Bacteria</taxon>
        <taxon>Pseudomonadati</taxon>
        <taxon>Pseudomonadota</taxon>
        <taxon>Gammaproteobacteria</taxon>
        <taxon>Alteromonadales</taxon>
        <taxon>Shewanellaceae</taxon>
        <taxon>Shewanella</taxon>
    </lineage>
</organism>
<dbReference type="NCBIfam" id="TIGR03071">
    <property type="entry name" value="couple_hipA"/>
    <property type="match status" value="1"/>
</dbReference>
<accession>A0A330MD19</accession>
<proteinExistence type="predicted"/>
<dbReference type="KEGG" id="sbk:SHEWBE_3724"/>
<dbReference type="PANTHER" id="PTHR37419:SF1">
    <property type="entry name" value="SERINE_THREONINE-PROTEIN KINASE TOXIN HIPA"/>
    <property type="match status" value="1"/>
</dbReference>
<evidence type="ECO:0000313" key="3">
    <source>
        <dbReference type="Proteomes" id="UP000250123"/>
    </source>
</evidence>
<dbReference type="InterPro" id="IPR052028">
    <property type="entry name" value="HipA_Ser/Thr_kinase"/>
</dbReference>
<dbReference type="Pfam" id="PF13657">
    <property type="entry name" value="Couple_hipA"/>
    <property type="match status" value="1"/>
</dbReference>
<reference evidence="3" key="1">
    <citation type="submission" date="2018-06" db="EMBL/GenBank/DDBJ databases">
        <authorList>
            <person name="Cea G.-C."/>
            <person name="William W."/>
        </authorList>
    </citation>
    <scope>NUCLEOTIDE SEQUENCE [LARGE SCALE GENOMIC DNA]</scope>
    <source>
        <strain evidence="3">DB21MT-2</strain>
    </source>
</reference>
<sequence length="132" mass="14808">MAGSNAYCLNVLFNKQIIAELSFDTDTDNLHFVYQTQWQQQGFALSPYLPLQGDIPSSVIRRYLQNLLPENQGLDHLIEYLAVSKQNTFALLHGIGQDTSGAVLFVSQGESIEPKTEFRPITTPELVQSLSY</sequence>
<evidence type="ECO:0000313" key="2">
    <source>
        <dbReference type="EMBL" id="SQH77687.1"/>
    </source>
</evidence>
<protein>
    <recommendedName>
        <fullName evidence="1">HipA N-terminal subdomain 1 domain-containing protein</fullName>
    </recommendedName>
</protein>
<feature type="domain" description="HipA N-terminal subdomain 1" evidence="1">
    <location>
        <begin position="9"/>
        <end position="105"/>
    </location>
</feature>
<name>A0A330MD19_9GAMM</name>
<evidence type="ECO:0000259" key="1">
    <source>
        <dbReference type="Pfam" id="PF13657"/>
    </source>
</evidence>